<dbReference type="RefSeq" id="XP_038071766.1">
    <property type="nucleotide sequence ID" value="XM_038215838.1"/>
</dbReference>
<feature type="compositionally biased region" description="Basic residues" evidence="1">
    <location>
        <begin position="543"/>
        <end position="556"/>
    </location>
</feature>
<feature type="compositionally biased region" description="Polar residues" evidence="1">
    <location>
        <begin position="229"/>
        <end position="243"/>
    </location>
</feature>
<protein>
    <submittedName>
        <fullName evidence="2">Uncharacterized protein</fullName>
    </submittedName>
</protein>
<feature type="compositionally biased region" description="Polar residues" evidence="1">
    <location>
        <begin position="472"/>
        <end position="497"/>
    </location>
</feature>
<dbReference type="EnsemblMetazoa" id="XM_038215835.1">
    <property type="protein sequence ID" value="XP_038071763.1"/>
    <property type="gene ID" value="LOC119740508"/>
</dbReference>
<accession>A0A914B6L9</accession>
<dbReference type="RefSeq" id="XP_038071763.1">
    <property type="nucleotide sequence ID" value="XM_038215835.1"/>
</dbReference>
<feature type="compositionally biased region" description="Polar residues" evidence="1">
    <location>
        <begin position="563"/>
        <end position="572"/>
    </location>
</feature>
<dbReference type="RefSeq" id="XP_038071768.1">
    <property type="nucleotide sequence ID" value="XM_038215840.1"/>
</dbReference>
<feature type="compositionally biased region" description="Polar residues" evidence="1">
    <location>
        <begin position="293"/>
        <end position="304"/>
    </location>
</feature>
<dbReference type="EnsemblMetazoa" id="XM_038215840.1">
    <property type="protein sequence ID" value="XP_038071768.1"/>
    <property type="gene ID" value="LOC119740508"/>
</dbReference>
<feature type="compositionally biased region" description="Polar residues" evidence="1">
    <location>
        <begin position="364"/>
        <end position="379"/>
    </location>
</feature>
<keyword evidence="3" id="KW-1185">Reference proteome</keyword>
<dbReference type="AlphaFoldDB" id="A0A914B6L9"/>
<dbReference type="EnsemblMetazoa" id="XM_038215842.1">
    <property type="protein sequence ID" value="XP_038071770.1"/>
    <property type="gene ID" value="LOC119740508"/>
</dbReference>
<dbReference type="EnsemblMetazoa" id="XM_038215836.1">
    <property type="protein sequence ID" value="XP_038071764.1"/>
    <property type="gene ID" value="LOC119740508"/>
</dbReference>
<feature type="compositionally biased region" description="Basic and acidic residues" evidence="1">
    <location>
        <begin position="267"/>
        <end position="278"/>
    </location>
</feature>
<dbReference type="OMA" id="NEEAYME"/>
<dbReference type="Proteomes" id="UP000887568">
    <property type="component" value="Unplaced"/>
</dbReference>
<dbReference type="RefSeq" id="XP_038071769.1">
    <property type="nucleotide sequence ID" value="XM_038215841.1"/>
</dbReference>
<dbReference type="RefSeq" id="XP_038071770.1">
    <property type="nucleotide sequence ID" value="XM_038215842.1"/>
</dbReference>
<dbReference type="EnsemblMetazoa" id="XM_038215839.1">
    <property type="protein sequence ID" value="XP_038071767.1"/>
    <property type="gene ID" value="LOC119740508"/>
</dbReference>
<name>A0A914B6L9_PATMI</name>
<feature type="region of interest" description="Disordered" evidence="1">
    <location>
        <begin position="149"/>
        <end position="503"/>
    </location>
</feature>
<evidence type="ECO:0000313" key="3">
    <source>
        <dbReference type="Proteomes" id="UP000887568"/>
    </source>
</evidence>
<feature type="region of interest" description="Disordered" evidence="1">
    <location>
        <begin position="536"/>
        <end position="572"/>
    </location>
</feature>
<dbReference type="OrthoDB" id="10414247at2759"/>
<dbReference type="RefSeq" id="XP_038071764.1">
    <property type="nucleotide sequence ID" value="XM_038215836.1"/>
</dbReference>
<feature type="compositionally biased region" description="Polar residues" evidence="1">
    <location>
        <begin position="403"/>
        <end position="412"/>
    </location>
</feature>
<organism evidence="2 3">
    <name type="scientific">Patiria miniata</name>
    <name type="common">Bat star</name>
    <name type="synonym">Asterina miniata</name>
    <dbReference type="NCBI Taxonomy" id="46514"/>
    <lineage>
        <taxon>Eukaryota</taxon>
        <taxon>Metazoa</taxon>
        <taxon>Echinodermata</taxon>
        <taxon>Eleutherozoa</taxon>
        <taxon>Asterozoa</taxon>
        <taxon>Asteroidea</taxon>
        <taxon>Valvatacea</taxon>
        <taxon>Valvatida</taxon>
        <taxon>Asterinidae</taxon>
        <taxon>Patiria</taxon>
    </lineage>
</organism>
<sequence length="572" mass="64610">MAWSGDGSDYDEGEDGEETGTDIEDLPDEELIVVLRDEQNSIKEAQRLIHKEIKSIRRELKRLLRQYAATHTDQQGSDELPHQRRSIDSGLSDVNYTTDYTTASELASSHGDSEAGYQAFLEYDTDGSTGHLKGDGRYRQQSLEVYESGSGYEDDAPMGYPPPNYMVPEGAGASLEQQSGTENGFRPGCGMPPHWNSSEMNQAMDDHTRGRNSTYEDAYSMVRRRHSGDTPTRNSKSKSSGNRWKSIIHKHGKSIYSIPESDQSHLVMREDSRLHSKGNESMQSSEDEMRNFQDFSDSSVNNGAEQPRRYGSQSINSGHITRKFKRSQSAQQIDVRKLTISGSSTPEPNRETSSPRPNMPVLRKTQSSQFLLRPNSMNGVPSDRPPSVASDTSEKNGPIRGQWNGNSRTPAMSSEDEARDSPRFSDSSYDSYIDTKYSSRPSRSSPGLSMQKDHSKHHQQQGRMNSPRLKKTPSSPNFFSNTGSRNPNSHARQSYSVSDKRHRNAVKDENWNEGLLLESQSDFLYHSSEEAYRESYADYKGQKYPHRNNQPKRRDKFLRDMGKSSTHPLMKV</sequence>
<feature type="region of interest" description="Disordered" evidence="1">
    <location>
        <begin position="1"/>
        <end position="28"/>
    </location>
</feature>
<dbReference type="EnsemblMetazoa" id="XM_038215838.1">
    <property type="protein sequence ID" value="XP_038071766.1"/>
    <property type="gene ID" value="LOC119740508"/>
</dbReference>
<dbReference type="GeneID" id="119740508"/>
<feature type="compositionally biased region" description="Acidic residues" evidence="1">
    <location>
        <begin position="8"/>
        <end position="28"/>
    </location>
</feature>
<evidence type="ECO:0000256" key="1">
    <source>
        <dbReference type="SAM" id="MobiDB-lite"/>
    </source>
</evidence>
<dbReference type="EnsemblMetazoa" id="XM_038215841.1">
    <property type="protein sequence ID" value="XP_038071769.1"/>
    <property type="gene ID" value="LOC119740508"/>
</dbReference>
<proteinExistence type="predicted"/>
<evidence type="ECO:0000313" key="2">
    <source>
        <dbReference type="EnsemblMetazoa" id="XP_038071768.1"/>
    </source>
</evidence>
<feature type="region of interest" description="Disordered" evidence="1">
    <location>
        <begin position="70"/>
        <end position="95"/>
    </location>
</feature>
<dbReference type="RefSeq" id="XP_038071767.1">
    <property type="nucleotide sequence ID" value="XM_038215839.1"/>
</dbReference>
<feature type="compositionally biased region" description="Polar residues" evidence="1">
    <location>
        <begin position="340"/>
        <end position="356"/>
    </location>
</feature>
<reference evidence="2" key="1">
    <citation type="submission" date="2022-11" db="UniProtKB">
        <authorList>
            <consortium name="EnsemblMetazoa"/>
        </authorList>
    </citation>
    <scope>IDENTIFICATION</scope>
</reference>